<accession>A0A3P8V762</accession>
<reference evidence="15" key="2">
    <citation type="submission" date="2025-08" db="UniProtKB">
        <authorList>
            <consortium name="Ensembl"/>
        </authorList>
    </citation>
    <scope>IDENTIFICATION</scope>
</reference>
<dbReference type="Gene3D" id="3.40.50.410">
    <property type="entry name" value="von Willebrand factor, type A domain"/>
    <property type="match status" value="1"/>
</dbReference>
<feature type="chain" id="PRO_5017983104" description="Collagen alpha-1(XXI) chain" evidence="13">
    <location>
        <begin position="24"/>
        <end position="521"/>
    </location>
</feature>
<keyword evidence="4" id="KW-0964">Secreted</keyword>
<dbReference type="Ensembl" id="ENSCSET00000011335.1">
    <property type="protein sequence ID" value="ENSCSEP00000011198.1"/>
    <property type="gene ID" value="ENSCSEG00000007196.1"/>
</dbReference>
<evidence type="ECO:0000256" key="13">
    <source>
        <dbReference type="SAM" id="SignalP"/>
    </source>
</evidence>
<evidence type="ECO:0000256" key="12">
    <source>
        <dbReference type="SAM" id="Phobius"/>
    </source>
</evidence>
<evidence type="ECO:0000259" key="14">
    <source>
        <dbReference type="PROSITE" id="PS50234"/>
    </source>
</evidence>
<keyword evidence="16" id="KW-1185">Reference proteome</keyword>
<evidence type="ECO:0000256" key="2">
    <source>
        <dbReference type="ARBA" id="ARBA00004498"/>
    </source>
</evidence>
<evidence type="ECO:0000256" key="9">
    <source>
        <dbReference type="ARBA" id="ARBA00023278"/>
    </source>
</evidence>
<comment type="subcellular location">
    <subcellularLocation>
        <location evidence="1">Cytoplasm</location>
    </subcellularLocation>
    <subcellularLocation>
        <location evidence="2">Secreted</location>
        <location evidence="2">Extracellular space</location>
        <location evidence="2">Extracellular matrix</location>
    </subcellularLocation>
</comment>
<reference evidence="15 16" key="1">
    <citation type="journal article" date="2014" name="Nat. Genet.">
        <title>Whole-genome sequence of a flatfish provides insights into ZW sex chromosome evolution and adaptation to a benthic lifestyle.</title>
        <authorList>
            <person name="Chen S."/>
            <person name="Zhang G."/>
            <person name="Shao C."/>
            <person name="Huang Q."/>
            <person name="Liu G."/>
            <person name="Zhang P."/>
            <person name="Song W."/>
            <person name="An N."/>
            <person name="Chalopin D."/>
            <person name="Volff J.N."/>
            <person name="Hong Y."/>
            <person name="Li Q."/>
            <person name="Sha Z."/>
            <person name="Zhou H."/>
            <person name="Xie M."/>
            <person name="Yu Q."/>
            <person name="Liu Y."/>
            <person name="Xiang H."/>
            <person name="Wang N."/>
            <person name="Wu K."/>
            <person name="Yang C."/>
            <person name="Zhou Q."/>
            <person name="Liao X."/>
            <person name="Yang L."/>
            <person name="Hu Q."/>
            <person name="Zhang J."/>
            <person name="Meng L."/>
            <person name="Jin L."/>
            <person name="Tian Y."/>
            <person name="Lian J."/>
            <person name="Yang J."/>
            <person name="Miao G."/>
            <person name="Liu S."/>
            <person name="Liang Z."/>
            <person name="Yan F."/>
            <person name="Li Y."/>
            <person name="Sun B."/>
            <person name="Zhang H."/>
            <person name="Zhang J."/>
            <person name="Zhu Y."/>
            <person name="Du M."/>
            <person name="Zhao Y."/>
            <person name="Schartl M."/>
            <person name="Tang Q."/>
            <person name="Wang J."/>
        </authorList>
    </citation>
    <scope>NUCLEOTIDE SEQUENCE</scope>
</reference>
<keyword evidence="5" id="KW-0272">Extracellular matrix</keyword>
<evidence type="ECO:0000256" key="4">
    <source>
        <dbReference type="ARBA" id="ARBA00022525"/>
    </source>
</evidence>
<dbReference type="InterPro" id="IPR013320">
    <property type="entry name" value="ConA-like_dom_sf"/>
</dbReference>
<evidence type="ECO:0000256" key="8">
    <source>
        <dbReference type="ARBA" id="ARBA00023119"/>
    </source>
</evidence>
<sequence>AFNRTMFIWSAWSAVLVLTYIDAAEDGDVRAGCSTAVNDLVYIVDGSWSVGVTDFESAKQWLINITSQFDISSHYTQVGVIQYSDTPRLEISLGAHQTGAELIQAIRSITYLGGNTQTGRAIKFAVDHVFSSSQRSSQVKNRIAVVVTDGKSQDDVVDASMEARAEGITVFAVGVGTEITTSELISLANKPSSTYVLYAENYTNIDHIRDSMEQKLCEESVCPTRIPVASRDEKGFELMVGLNIQRKAIKIPGSLVSEIAYSLTASTDITENTRDIFPEGLPPSYVFVATLRLKGSSSKTTFDLLRVLSKNKEFQVAVTLNGKDKSVIFTTTKMKANEQRITFHTGFQVSKLYDGKWHQLKLLVRPKQITGFLDDRLIQERKLEPMEPIYINGETQVAKRREHDITVPVDIQKLRLYCDPHQSERETACEIYSVVGVTVQPQNSLCFCFLGKNGSPGKSGPPGLPGLKVTLVHNIVLLRYWIILCSVTDLTLSVYGVTGFIITNNVSLLKYFLCVLCPEVA</sequence>
<feature type="signal peptide" evidence="13">
    <location>
        <begin position="1"/>
        <end position="23"/>
    </location>
</feature>
<keyword evidence="12" id="KW-0812">Transmembrane</keyword>
<dbReference type="SUPFAM" id="SSF49899">
    <property type="entry name" value="Concanavalin A-like lectins/glucanases"/>
    <property type="match status" value="1"/>
</dbReference>
<dbReference type="PRINTS" id="PR00453">
    <property type="entry name" value="VWFADOMAIN"/>
</dbReference>
<dbReference type="PROSITE" id="PS50234">
    <property type="entry name" value="VWFA"/>
    <property type="match status" value="1"/>
</dbReference>
<comment type="similarity">
    <text evidence="10">Belongs to the fibril-associated collagens with interrupted helices (FACIT) family.</text>
</comment>
<dbReference type="InParanoid" id="A0A3P8V762"/>
<dbReference type="GeneTree" id="ENSGT00940000153769"/>
<keyword evidence="7" id="KW-0677">Repeat</keyword>
<organism evidence="15 16">
    <name type="scientific">Cynoglossus semilaevis</name>
    <name type="common">Tongue sole</name>
    <dbReference type="NCBI Taxonomy" id="244447"/>
    <lineage>
        <taxon>Eukaryota</taxon>
        <taxon>Metazoa</taxon>
        <taxon>Chordata</taxon>
        <taxon>Craniata</taxon>
        <taxon>Vertebrata</taxon>
        <taxon>Euteleostomi</taxon>
        <taxon>Actinopterygii</taxon>
        <taxon>Neopterygii</taxon>
        <taxon>Teleostei</taxon>
        <taxon>Neoteleostei</taxon>
        <taxon>Acanthomorphata</taxon>
        <taxon>Carangaria</taxon>
        <taxon>Pleuronectiformes</taxon>
        <taxon>Pleuronectoidei</taxon>
        <taxon>Cynoglossidae</taxon>
        <taxon>Cynoglossinae</taxon>
        <taxon>Cynoglossus</taxon>
    </lineage>
</organism>
<dbReference type="InterPro" id="IPR036465">
    <property type="entry name" value="vWFA_dom_sf"/>
</dbReference>
<keyword evidence="12" id="KW-1133">Transmembrane helix</keyword>
<keyword evidence="6 13" id="KW-0732">Signal</keyword>
<dbReference type="FunFam" id="3.40.50.410:FF:000041">
    <property type="entry name" value="Collagen alpha-1(XXI) chain isoform X1"/>
    <property type="match status" value="1"/>
</dbReference>
<evidence type="ECO:0000256" key="7">
    <source>
        <dbReference type="ARBA" id="ARBA00022737"/>
    </source>
</evidence>
<dbReference type="SMART" id="SM00210">
    <property type="entry name" value="TSPN"/>
    <property type="match status" value="1"/>
</dbReference>
<dbReference type="InterPro" id="IPR048287">
    <property type="entry name" value="TSPN-like_N"/>
</dbReference>
<dbReference type="SMART" id="SM00327">
    <property type="entry name" value="VWA"/>
    <property type="match status" value="1"/>
</dbReference>
<feature type="transmembrane region" description="Helical" evidence="12">
    <location>
        <begin position="480"/>
        <end position="502"/>
    </location>
</feature>
<feature type="domain" description="VWFA" evidence="14">
    <location>
        <begin position="39"/>
        <end position="212"/>
    </location>
</feature>
<dbReference type="InterPro" id="IPR050525">
    <property type="entry name" value="ECM_Assembly_Org"/>
</dbReference>
<dbReference type="GO" id="GO:0005737">
    <property type="term" value="C:cytoplasm"/>
    <property type="evidence" value="ECO:0007669"/>
    <property type="project" value="UniProtKB-SubCell"/>
</dbReference>
<evidence type="ECO:0000256" key="11">
    <source>
        <dbReference type="ARBA" id="ARBA00074870"/>
    </source>
</evidence>
<evidence type="ECO:0000256" key="1">
    <source>
        <dbReference type="ARBA" id="ARBA00004496"/>
    </source>
</evidence>
<evidence type="ECO:0000256" key="3">
    <source>
        <dbReference type="ARBA" id="ARBA00022490"/>
    </source>
</evidence>
<dbReference type="Proteomes" id="UP000265120">
    <property type="component" value="Chromosome 3"/>
</dbReference>
<dbReference type="Pfam" id="PF00092">
    <property type="entry name" value="VWA"/>
    <property type="match status" value="1"/>
</dbReference>
<keyword evidence="3" id="KW-0963">Cytoplasm</keyword>
<evidence type="ECO:0000313" key="15">
    <source>
        <dbReference type="Ensembl" id="ENSCSEP00000011198.1"/>
    </source>
</evidence>
<keyword evidence="9" id="KW-0379">Hydroxylation</keyword>
<dbReference type="SUPFAM" id="SSF53300">
    <property type="entry name" value="vWA-like"/>
    <property type="match status" value="1"/>
</dbReference>
<name>A0A3P8V762_CYNSE</name>
<reference evidence="15" key="3">
    <citation type="submission" date="2025-09" db="UniProtKB">
        <authorList>
            <consortium name="Ensembl"/>
        </authorList>
    </citation>
    <scope>IDENTIFICATION</scope>
</reference>
<evidence type="ECO:0000256" key="10">
    <source>
        <dbReference type="ARBA" id="ARBA00049648"/>
    </source>
</evidence>
<evidence type="ECO:0000256" key="5">
    <source>
        <dbReference type="ARBA" id="ARBA00022530"/>
    </source>
</evidence>
<evidence type="ECO:0000313" key="16">
    <source>
        <dbReference type="Proteomes" id="UP000265120"/>
    </source>
</evidence>
<dbReference type="FunFam" id="2.60.120.200:FF:000068">
    <property type="entry name" value="collagen alpha-1(XXI) chain isoform X1"/>
    <property type="match status" value="1"/>
</dbReference>
<proteinExistence type="inferred from homology"/>
<dbReference type="AlphaFoldDB" id="A0A3P8V762"/>
<dbReference type="Gene3D" id="2.60.120.200">
    <property type="match status" value="1"/>
</dbReference>
<dbReference type="OMA" id="MVGLNIQ"/>
<protein>
    <recommendedName>
        <fullName evidence="11">Collagen alpha-1(XXI) chain</fullName>
    </recommendedName>
</protein>
<dbReference type="PANTHER" id="PTHR24020:SF89">
    <property type="entry name" value="COLLAGEN ALPHA-1(XXI) CHAIN-LIKE ISOFORM X1"/>
    <property type="match status" value="1"/>
</dbReference>
<dbReference type="GO" id="GO:0005581">
    <property type="term" value="C:collagen trimer"/>
    <property type="evidence" value="ECO:0007669"/>
    <property type="project" value="UniProtKB-KW"/>
</dbReference>
<keyword evidence="8" id="KW-0176">Collagen</keyword>
<keyword evidence="12" id="KW-0472">Membrane</keyword>
<dbReference type="InterPro" id="IPR002035">
    <property type="entry name" value="VWF_A"/>
</dbReference>
<evidence type="ECO:0000256" key="6">
    <source>
        <dbReference type="ARBA" id="ARBA00022729"/>
    </source>
</evidence>
<dbReference type="PANTHER" id="PTHR24020">
    <property type="entry name" value="COLLAGEN ALPHA"/>
    <property type="match status" value="1"/>
</dbReference>